<dbReference type="InterPro" id="IPR009937">
    <property type="entry name" value="Phage_holin_3_6"/>
</dbReference>
<comment type="caution">
    <text evidence="2">The sequence shown here is derived from an EMBL/GenBank/DDBJ whole genome shotgun (WGS) entry which is preliminary data.</text>
</comment>
<dbReference type="SUPFAM" id="SSF161070">
    <property type="entry name" value="SNF-like"/>
    <property type="match status" value="1"/>
</dbReference>
<organism evidence="2 3">
    <name type="scientific">Marivirga atlantica</name>
    <dbReference type="NCBI Taxonomy" id="1548457"/>
    <lineage>
        <taxon>Bacteria</taxon>
        <taxon>Pseudomonadati</taxon>
        <taxon>Bacteroidota</taxon>
        <taxon>Cytophagia</taxon>
        <taxon>Cytophagales</taxon>
        <taxon>Marivirgaceae</taxon>
        <taxon>Marivirga</taxon>
    </lineage>
</organism>
<gene>
    <name evidence="2" type="ORF">JKP34_01600</name>
</gene>
<dbReference type="Proteomes" id="UP000642920">
    <property type="component" value="Unassembled WGS sequence"/>
</dbReference>
<feature type="transmembrane region" description="Helical" evidence="1">
    <location>
        <begin position="75"/>
        <end position="97"/>
    </location>
</feature>
<dbReference type="AlphaFoldDB" id="A0A937DHF0"/>
<keyword evidence="3" id="KW-1185">Reference proteome</keyword>
<proteinExistence type="predicted"/>
<evidence type="ECO:0000256" key="1">
    <source>
        <dbReference type="SAM" id="Phobius"/>
    </source>
</evidence>
<dbReference type="InterPro" id="IPR037272">
    <property type="entry name" value="SNS_sf"/>
</dbReference>
<name>A0A937DHF0_9BACT</name>
<accession>A0A937DHF0</accession>
<protein>
    <submittedName>
        <fullName evidence="2">Phage holin family protein</fullName>
    </submittedName>
</protein>
<evidence type="ECO:0000313" key="2">
    <source>
        <dbReference type="EMBL" id="MBL0763925.1"/>
    </source>
</evidence>
<keyword evidence="1" id="KW-0812">Transmembrane</keyword>
<reference evidence="2" key="1">
    <citation type="submission" date="2021-01" db="EMBL/GenBank/DDBJ databases">
        <title>Marivirga sp. nov., isolated from intertidal surface sediments.</title>
        <authorList>
            <person name="Zhang M."/>
        </authorList>
    </citation>
    <scope>NUCLEOTIDE SEQUENCE</scope>
    <source>
        <strain evidence="2">SM1354</strain>
    </source>
</reference>
<dbReference type="Pfam" id="PF07332">
    <property type="entry name" value="Phage_holin_3_6"/>
    <property type="match status" value="1"/>
</dbReference>
<keyword evidence="1" id="KW-1133">Transmembrane helix</keyword>
<evidence type="ECO:0000313" key="3">
    <source>
        <dbReference type="Proteomes" id="UP000642920"/>
    </source>
</evidence>
<keyword evidence="1" id="KW-0472">Membrane</keyword>
<dbReference type="EMBL" id="JAERQG010000001">
    <property type="protein sequence ID" value="MBL0763925.1"/>
    <property type="molecule type" value="Genomic_DNA"/>
</dbReference>
<dbReference type="RefSeq" id="WP_201917021.1">
    <property type="nucleotide sequence ID" value="NZ_JAERQG010000001.1"/>
</dbReference>
<feature type="transmembrane region" description="Helical" evidence="1">
    <location>
        <begin position="45"/>
        <end position="69"/>
    </location>
</feature>
<sequence length="115" mass="13071">MKNKLLEILGIEKIINSVQGLIETRVALIKEEIEEKVALTMAKAIPLLLAFFAVFLFVLFGSITLGIYLSQLMDSYIAGFGILTGVYFLLAIFLFLIKDNKAYNKNFYDQVKKRK</sequence>